<evidence type="ECO:0000256" key="10">
    <source>
        <dbReference type="ARBA" id="ARBA00023242"/>
    </source>
</evidence>
<comment type="subcellular location">
    <subcellularLocation>
        <location evidence="1">Nucleus</location>
    </subcellularLocation>
</comment>
<dbReference type="Pfam" id="PF00096">
    <property type="entry name" value="zf-C2H2"/>
    <property type="match status" value="1"/>
</dbReference>
<evidence type="ECO:0000256" key="8">
    <source>
        <dbReference type="ARBA" id="ARBA00023015"/>
    </source>
</evidence>
<dbReference type="SMART" id="SM00355">
    <property type="entry name" value="ZnF_C2H2"/>
    <property type="match status" value="3"/>
</dbReference>
<evidence type="ECO:0000256" key="7">
    <source>
        <dbReference type="ARBA" id="ARBA00022833"/>
    </source>
</evidence>
<dbReference type="FunFam" id="3.30.160.60:FF:001875">
    <property type="entry name" value="pH-response transcription factor pacC/RIM101"/>
    <property type="match status" value="1"/>
</dbReference>
<feature type="region of interest" description="Disordered" evidence="13">
    <location>
        <begin position="390"/>
        <end position="411"/>
    </location>
</feature>
<feature type="domain" description="C2H2-type" evidence="14">
    <location>
        <begin position="99"/>
        <end position="129"/>
    </location>
</feature>
<evidence type="ECO:0000256" key="9">
    <source>
        <dbReference type="ARBA" id="ARBA00023163"/>
    </source>
</evidence>
<dbReference type="InterPro" id="IPR013087">
    <property type="entry name" value="Znf_C2H2_type"/>
</dbReference>
<feature type="compositionally biased region" description="Low complexity" evidence="13">
    <location>
        <begin position="456"/>
        <end position="488"/>
    </location>
</feature>
<feature type="region of interest" description="Disordered" evidence="13">
    <location>
        <begin position="436"/>
        <end position="498"/>
    </location>
</feature>
<feature type="region of interest" description="Disordered" evidence="13">
    <location>
        <begin position="587"/>
        <end position="639"/>
    </location>
</feature>
<proteinExistence type="inferred from homology"/>
<feature type="compositionally biased region" description="Low complexity" evidence="13">
    <location>
        <begin position="14"/>
        <end position="94"/>
    </location>
</feature>
<dbReference type="AlphaFoldDB" id="B2ZSV4"/>
<sequence>MSELPADQGQAAQASAPATNDNGAAAPNATTTNVASTVASTTAQGQQTQQAQQTQQQTQQVQQAVATSASPVTASTDATPTPSTGAPTSTSSTGQDEGLICRWEDCRESFVSAEALYEHLCERHVGRKSTNNLQLTCQWNNCRTTTVKRDHITSHIRVHVPLKPHKCDNCGKSFKRPQDLKKHIKTHADDPNSMAARAHHDPNAALSAAYRPAPGPRPPTGFYNQNPGAAPFHPQGPTGYYAAPPGAPVYSGAVYYPQQAPQMGAPRADYGHQAHMGHQPAGSAFADARKRDIDNLNEWFGSVKRAQIDPRSYSQIGRSLMPLHSAVSFHAGGGLAAEYIQPPHTLAGNTNPLTQHYSLPPMPNVRTKEDLQQLDQMLEQMEQTIHLGASPTTHYPHVDMRGSPTTASAPYGQRSSVDGAYAAAAVSAAQVVSPVSAGAHSNGGSPAITPPSSAMSYTSGGSPTTSSANLSPSSRHSSTSVSYPSLPSRPNLPFPQAATLGSSFAHSERRLSGGMLQRASGMGTRHSDGDRSPTPRASEHNAAVGSPSEGGAESGNETENYDPQQALRTLTTLHNWVRLRLANQDYEDDSGQAGTSASAAGARENDNVVDNSRIDPLLHGDQAGRGDTRVNYPSLPPMT</sequence>
<accession>B2ZSV4</accession>
<feature type="compositionally biased region" description="Basic and acidic residues" evidence="13">
    <location>
        <begin position="525"/>
        <end position="539"/>
    </location>
</feature>
<dbReference type="InterPro" id="IPR050806">
    <property type="entry name" value="pacC/RIM101"/>
</dbReference>
<evidence type="ECO:0000313" key="15">
    <source>
        <dbReference type="EMBL" id="ACD63077.1"/>
    </source>
</evidence>
<organism evidence="15">
    <name type="scientific">Humicola insolens</name>
    <name type="common">Soft-rot fungus</name>
    <dbReference type="NCBI Taxonomy" id="85995"/>
    <lineage>
        <taxon>Eukaryota</taxon>
        <taxon>Fungi</taxon>
        <taxon>Dikarya</taxon>
        <taxon>Ascomycota</taxon>
        <taxon>Pezizomycotina</taxon>
        <taxon>Sordariomycetes</taxon>
        <taxon>Sordariomycetidae</taxon>
        <taxon>Sordariales</taxon>
        <taxon>Chaetomiaceae</taxon>
        <taxon>Mycothermus</taxon>
    </lineage>
</organism>
<evidence type="ECO:0000256" key="5">
    <source>
        <dbReference type="ARBA" id="ARBA00022737"/>
    </source>
</evidence>
<evidence type="ECO:0000259" key="14">
    <source>
        <dbReference type="PROSITE" id="PS50157"/>
    </source>
</evidence>
<dbReference type="FunFam" id="3.30.160.60:FF:000761">
    <property type="entry name" value="Zinc finger protein 449"/>
    <property type="match status" value="1"/>
</dbReference>
<feature type="domain" description="C2H2-type" evidence="14">
    <location>
        <begin position="165"/>
        <end position="192"/>
    </location>
</feature>
<keyword evidence="9" id="KW-0804">Transcription</keyword>
<keyword evidence="8" id="KW-0805">Transcription regulation</keyword>
<dbReference type="GO" id="GO:0045944">
    <property type="term" value="P:positive regulation of transcription by RNA polymerase II"/>
    <property type="evidence" value="ECO:0007669"/>
    <property type="project" value="TreeGrafter"/>
</dbReference>
<dbReference type="PANTHER" id="PTHR47257">
    <property type="entry name" value="PH-RESPONSE TRANSCRIPTION FACTOR PACC/RIM101"/>
    <property type="match status" value="1"/>
</dbReference>
<keyword evidence="6 12" id="KW-0863">Zinc-finger</keyword>
<evidence type="ECO:0000256" key="2">
    <source>
        <dbReference type="ARBA" id="ARBA00006991"/>
    </source>
</evidence>
<keyword evidence="3" id="KW-0678">Repressor</keyword>
<dbReference type="PROSITE" id="PS00028">
    <property type="entry name" value="ZINC_FINGER_C2H2_1"/>
    <property type="match status" value="2"/>
</dbReference>
<dbReference type="PROSITE" id="PS50157">
    <property type="entry name" value="ZINC_FINGER_C2H2_2"/>
    <property type="match status" value="3"/>
</dbReference>
<feature type="compositionally biased region" description="Basic and acidic residues" evidence="13">
    <location>
        <begin position="612"/>
        <end position="628"/>
    </location>
</feature>
<feature type="compositionally biased region" description="Low complexity" evidence="13">
    <location>
        <begin position="591"/>
        <end position="602"/>
    </location>
</feature>
<protein>
    <submittedName>
        <fullName evidence="15">Putative transcription factor PacC</fullName>
    </submittedName>
</protein>
<keyword evidence="10" id="KW-0539">Nucleus</keyword>
<dbReference type="SUPFAM" id="SSF57667">
    <property type="entry name" value="beta-beta-alpha zinc fingers"/>
    <property type="match status" value="2"/>
</dbReference>
<name>B2ZSV4_HUMIN</name>
<dbReference type="InterPro" id="IPR036236">
    <property type="entry name" value="Znf_C2H2_sf"/>
</dbReference>
<evidence type="ECO:0000256" key="13">
    <source>
        <dbReference type="SAM" id="MobiDB-lite"/>
    </source>
</evidence>
<comment type="similarity">
    <text evidence="11">Belongs to the pacC/RIM101 family.</text>
</comment>
<comment type="similarity">
    <text evidence="2">Belongs to the krueppel C2H2-type zinc-finger protein family.</text>
</comment>
<evidence type="ECO:0000256" key="1">
    <source>
        <dbReference type="ARBA" id="ARBA00004123"/>
    </source>
</evidence>
<evidence type="ECO:0000256" key="6">
    <source>
        <dbReference type="ARBA" id="ARBA00022771"/>
    </source>
</evidence>
<evidence type="ECO:0000256" key="11">
    <source>
        <dbReference type="ARBA" id="ARBA00038089"/>
    </source>
</evidence>
<evidence type="ECO:0000256" key="12">
    <source>
        <dbReference type="PROSITE-ProRule" id="PRU00042"/>
    </source>
</evidence>
<feature type="domain" description="C2H2-type" evidence="14">
    <location>
        <begin position="135"/>
        <end position="164"/>
    </location>
</feature>
<dbReference type="Gene3D" id="3.30.160.60">
    <property type="entry name" value="Classic Zinc Finger"/>
    <property type="match status" value="2"/>
</dbReference>
<feature type="region of interest" description="Disordered" evidence="13">
    <location>
        <begin position="517"/>
        <end position="560"/>
    </location>
</feature>
<evidence type="ECO:0000256" key="3">
    <source>
        <dbReference type="ARBA" id="ARBA00022491"/>
    </source>
</evidence>
<dbReference type="EMBL" id="EU684545">
    <property type="protein sequence ID" value="ACD63077.1"/>
    <property type="molecule type" value="Genomic_DNA"/>
</dbReference>
<feature type="region of interest" description="Disordered" evidence="13">
    <location>
        <begin position="1"/>
        <end position="96"/>
    </location>
</feature>
<keyword evidence="7" id="KW-0862">Zinc</keyword>
<evidence type="ECO:0000256" key="4">
    <source>
        <dbReference type="ARBA" id="ARBA00022723"/>
    </source>
</evidence>
<keyword evidence="5" id="KW-0677">Repeat</keyword>
<keyword evidence="4" id="KW-0479">Metal-binding</keyword>
<dbReference type="GO" id="GO:0008270">
    <property type="term" value="F:zinc ion binding"/>
    <property type="evidence" value="ECO:0007669"/>
    <property type="project" value="UniProtKB-KW"/>
</dbReference>
<dbReference type="GO" id="GO:0005634">
    <property type="term" value="C:nucleus"/>
    <property type="evidence" value="ECO:0007669"/>
    <property type="project" value="UniProtKB-SubCell"/>
</dbReference>
<reference evidence="15" key="1">
    <citation type="submission" date="2010-02" db="EMBL/GenBank/DDBJ databases">
        <title>Structural analysis of the transcriptional factor encoding gene pacC of Humicola grisea var. thermoidea.</title>
        <authorList>
            <person name="Mello-de-Sousa T.M."/>
            <person name="Aguiar S.M."/>
            <person name="Neves E.O."/>
            <person name="Pocas-Fonseca M.J."/>
        </authorList>
    </citation>
    <scope>NUCLEOTIDE SEQUENCE</scope>
</reference>
<dbReference type="PANTHER" id="PTHR47257:SF1">
    <property type="entry name" value="PH-RESPONSE TRANSCRIPTION FACTOR PACC_RIM101"/>
    <property type="match status" value="1"/>
</dbReference>